<dbReference type="GO" id="GO:0051307">
    <property type="term" value="P:meiotic chromosome separation"/>
    <property type="evidence" value="ECO:0007669"/>
    <property type="project" value="TreeGrafter"/>
</dbReference>
<dbReference type="Pfam" id="PF03568">
    <property type="entry name" value="Separin_C"/>
    <property type="match status" value="1"/>
</dbReference>
<protein>
    <recommendedName>
        <fullName evidence="2">separase</fullName>
        <ecNumber evidence="2">3.4.22.49</ecNumber>
    </recommendedName>
</protein>
<proteinExistence type="predicted"/>
<reference evidence="6" key="1">
    <citation type="submission" date="2021-08" db="EMBL/GenBank/DDBJ databases">
        <authorList>
            <person name="Misof B."/>
            <person name="Oliver O."/>
            <person name="Podsiadlowski L."/>
            <person name="Donath A."/>
            <person name="Peters R."/>
            <person name="Mayer C."/>
            <person name="Rust J."/>
            <person name="Gunkel S."/>
            <person name="Lesny P."/>
            <person name="Martin S."/>
            <person name="Oeyen J.P."/>
            <person name="Petersen M."/>
            <person name="Panagiotis P."/>
            <person name="Wilbrandt J."/>
            <person name="Tanja T."/>
        </authorList>
    </citation>
    <scope>NUCLEOTIDE SEQUENCE</scope>
    <source>
        <strain evidence="6">GBR_01_08_01A</strain>
        <tissue evidence="6">Thorax + abdomen</tissue>
    </source>
</reference>
<keyword evidence="4" id="KW-0159">Chromosome partition</keyword>
<organism evidence="6 7">
    <name type="scientific">Odynerus spinipes</name>
    <dbReference type="NCBI Taxonomy" id="1348599"/>
    <lineage>
        <taxon>Eukaryota</taxon>
        <taxon>Metazoa</taxon>
        <taxon>Ecdysozoa</taxon>
        <taxon>Arthropoda</taxon>
        <taxon>Hexapoda</taxon>
        <taxon>Insecta</taxon>
        <taxon>Pterygota</taxon>
        <taxon>Neoptera</taxon>
        <taxon>Endopterygota</taxon>
        <taxon>Hymenoptera</taxon>
        <taxon>Apocrita</taxon>
        <taxon>Aculeata</taxon>
        <taxon>Vespoidea</taxon>
        <taxon>Vespidae</taxon>
        <taxon>Eumeninae</taxon>
        <taxon>Odynerus</taxon>
    </lineage>
</organism>
<dbReference type="GO" id="GO:0005634">
    <property type="term" value="C:nucleus"/>
    <property type="evidence" value="ECO:0007669"/>
    <property type="project" value="InterPro"/>
</dbReference>
<dbReference type="Proteomes" id="UP001258017">
    <property type="component" value="Unassembled WGS sequence"/>
</dbReference>
<dbReference type="GO" id="GO:0005737">
    <property type="term" value="C:cytoplasm"/>
    <property type="evidence" value="ECO:0007669"/>
    <property type="project" value="TreeGrafter"/>
</dbReference>
<comment type="catalytic activity">
    <reaction evidence="1">
        <text>All bonds known to be hydrolyzed by this endopeptidase have arginine in P1 and an acidic residue in P4. P6 is often occupied by an acidic residue or by a hydroxy-amino-acid residue, the phosphorylation of which enhances cleavage.</text>
        <dbReference type="EC" id="3.4.22.49"/>
    </reaction>
</comment>
<dbReference type="GO" id="GO:0072686">
    <property type="term" value="C:mitotic spindle"/>
    <property type="evidence" value="ECO:0007669"/>
    <property type="project" value="TreeGrafter"/>
</dbReference>
<evidence type="ECO:0000313" key="7">
    <source>
        <dbReference type="Proteomes" id="UP001258017"/>
    </source>
</evidence>
<sequence>MHILYKCHPIKLVKPRKRFKKESFNNLSLKEIQNDIEQLLGTKSYNVGGIEYASFNKMMACSNLKAGKEAQAVYNLAESHAVFFRQQITHRGIKSKMREKILQMPQMYGLKPEYVKFHAQDPEPETTLLSQLIDLPKEWYMIQVTAQFVASTYLQYDRHTSHSMHAVHITVLPTGNSSIKPLCITLPKPQTHTSYDVCNEIQEILVTNKGDLTATYANRELYWKMRVKQDNKMKAAVHELEFTWLREWRILFMADLIDNVNVAVDLKLLIDKLIADYKFGDDICTRTRWLLEKISLGACFLTREEIARAVKYVLLDHEKLAENVIFSIYGKLSDIQILRNAKRKTLVLIIDEQIDFLPFESMEILKNNPITRFSSIYVAYALFKQHESTMKHGCKIIKAKDDLGTCIVNPSGDLCKMEKRLALFINYWLPNWKSLYNVKPTESIFEDALVDYDVLMYNGHGSGIQYLPGERIEKLKVRAIVLLFGCNSIKLIPIGGRFPPYGISNQYLIASSPCILGMQWEVTDSDIDKMTTNFISTWIPSSTERSWSRVDIDAWCHGNLRFVKDHQKKTDNVTIEPEMLRAISRSKEACSLYMTAAAIITRGLPIKLE</sequence>
<dbReference type="InterPro" id="IPR030397">
    <property type="entry name" value="SEPARIN_core_dom"/>
</dbReference>
<dbReference type="EMBL" id="JAIFRP010000031">
    <property type="protein sequence ID" value="KAK2582701.1"/>
    <property type="molecule type" value="Genomic_DNA"/>
</dbReference>
<gene>
    <name evidence="6" type="ORF">KPH14_004975</name>
</gene>
<feature type="domain" description="Peptidase C50" evidence="5">
    <location>
        <begin position="401"/>
        <end position="497"/>
    </location>
</feature>
<keyword evidence="3" id="KW-0378">Hydrolase</keyword>
<dbReference type="PANTHER" id="PTHR12792">
    <property type="entry name" value="EXTRA SPINDLE POLES 1-RELATED"/>
    <property type="match status" value="1"/>
</dbReference>
<dbReference type="GO" id="GO:0006508">
    <property type="term" value="P:proteolysis"/>
    <property type="evidence" value="ECO:0007669"/>
    <property type="project" value="InterPro"/>
</dbReference>
<dbReference type="GO" id="GO:0004197">
    <property type="term" value="F:cysteine-type endopeptidase activity"/>
    <property type="evidence" value="ECO:0007669"/>
    <property type="project" value="InterPro"/>
</dbReference>
<evidence type="ECO:0000259" key="5">
    <source>
        <dbReference type="PROSITE" id="PS51700"/>
    </source>
</evidence>
<keyword evidence="7" id="KW-1185">Reference proteome</keyword>
<accession>A0AAD9RN45</accession>
<dbReference type="PROSITE" id="PS51700">
    <property type="entry name" value="SEPARIN"/>
    <property type="match status" value="1"/>
</dbReference>
<name>A0AAD9RN45_9HYME</name>
<evidence type="ECO:0000313" key="6">
    <source>
        <dbReference type="EMBL" id="KAK2582701.1"/>
    </source>
</evidence>
<dbReference type="AlphaFoldDB" id="A0AAD9RN45"/>
<evidence type="ECO:0000256" key="2">
    <source>
        <dbReference type="ARBA" id="ARBA00012489"/>
    </source>
</evidence>
<dbReference type="InterPro" id="IPR005314">
    <property type="entry name" value="Peptidase_C50"/>
</dbReference>
<dbReference type="PANTHER" id="PTHR12792:SF0">
    <property type="entry name" value="SEPARIN"/>
    <property type="match status" value="1"/>
</dbReference>
<dbReference type="EC" id="3.4.22.49" evidence="2"/>
<evidence type="ECO:0000256" key="4">
    <source>
        <dbReference type="ARBA" id="ARBA00022829"/>
    </source>
</evidence>
<comment type="caution">
    <text evidence="6">The sequence shown here is derived from an EMBL/GenBank/DDBJ whole genome shotgun (WGS) entry which is preliminary data.</text>
</comment>
<evidence type="ECO:0000256" key="1">
    <source>
        <dbReference type="ARBA" id="ARBA00000451"/>
    </source>
</evidence>
<evidence type="ECO:0000256" key="3">
    <source>
        <dbReference type="ARBA" id="ARBA00022801"/>
    </source>
</evidence>
<reference evidence="6" key="2">
    <citation type="journal article" date="2023" name="Commun. Biol.">
        <title>Intrasexual cuticular hydrocarbon dimorphism in a wasp sheds light on hydrocarbon biosynthesis genes in Hymenoptera.</title>
        <authorList>
            <person name="Moris V.C."/>
            <person name="Podsiadlowski L."/>
            <person name="Martin S."/>
            <person name="Oeyen J.P."/>
            <person name="Donath A."/>
            <person name="Petersen M."/>
            <person name="Wilbrandt J."/>
            <person name="Misof B."/>
            <person name="Liedtke D."/>
            <person name="Thamm M."/>
            <person name="Scheiner R."/>
            <person name="Schmitt T."/>
            <person name="Niehuis O."/>
        </authorList>
    </citation>
    <scope>NUCLEOTIDE SEQUENCE</scope>
    <source>
        <strain evidence="6">GBR_01_08_01A</strain>
    </source>
</reference>